<dbReference type="AlphaFoldDB" id="A0A7X8YG08"/>
<proteinExistence type="inferred from homology"/>
<evidence type="ECO:0000256" key="6">
    <source>
        <dbReference type="ARBA" id="ARBA00023277"/>
    </source>
</evidence>
<comment type="similarity">
    <text evidence="2 10">Belongs to the glycosyl hydrolase 10 (cellulase F) family.</text>
</comment>
<dbReference type="PROSITE" id="PS51760">
    <property type="entry name" value="GH10_2"/>
    <property type="match status" value="1"/>
</dbReference>
<keyword evidence="13" id="KW-1185">Reference proteome</keyword>
<evidence type="ECO:0000256" key="5">
    <source>
        <dbReference type="ARBA" id="ARBA00022801"/>
    </source>
</evidence>
<name>A0A7X8YG08_9VIBR</name>
<dbReference type="GO" id="GO:0031176">
    <property type="term" value="F:endo-1,4-beta-xylanase activity"/>
    <property type="evidence" value="ECO:0007669"/>
    <property type="project" value="UniProtKB-EC"/>
</dbReference>
<evidence type="ECO:0000259" key="11">
    <source>
        <dbReference type="PROSITE" id="PS51760"/>
    </source>
</evidence>
<evidence type="ECO:0000313" key="12">
    <source>
        <dbReference type="EMBL" id="NLS12189.1"/>
    </source>
</evidence>
<dbReference type="EMBL" id="JABAIK010000003">
    <property type="protein sequence ID" value="NLS12189.1"/>
    <property type="molecule type" value="Genomic_DNA"/>
</dbReference>
<sequence>MKFNHFLLAATSGLLLQGCLLDDTEVPKQTPTPEVPEVIPVPTVDSLKESAKTYPIGAALPAGDAENSVMKREDLQAVVAKHFSQITAENIMKPMYLQPKKGEFQFDDANALIDYAEENEMTVHGHTLVWHESSPQWMKDECAKDKAACEATMQAHINKLIENFAPHDVVTSWDVVNEVFNEDGTYRDEGDYGSFWYHSIGKDYVKMAFATAKAALVAEKKDEETLLYYNDFNTEQNGKKLDAVLAMIDEVNTAESLIEGIGFQMHVELNFPTIENITAALKKAADTGLMVKITELDVALNKDGKQSKFTLDLANAQKERYKAIVAAYLAAVPEAQRGGISVWGVSDADSWLPAHHGNPDWPLMFNEKLEAKPALAGVSEAILVDKGEEPTPEPEVAFEDKFESDKGWSHTYQTIVGDYEKVENGVMKVTVPWAAVDAVYGTGVTIDVDFTKARTVQFDVLVPEAFGEGGISIQSMVQQTAGEYKGEYSAEGLEYTLGEKTTITFELPASDIPDMTRFGINFKAKAAGLPTDVAIEIDNVIIK</sequence>
<dbReference type="InterPro" id="IPR044846">
    <property type="entry name" value="GH10"/>
</dbReference>
<keyword evidence="7 10" id="KW-0326">Glycosidase</keyword>
<evidence type="ECO:0000256" key="2">
    <source>
        <dbReference type="ARBA" id="ARBA00007495"/>
    </source>
</evidence>
<dbReference type="SUPFAM" id="SSF51445">
    <property type="entry name" value="(Trans)glycosidases"/>
    <property type="match status" value="1"/>
</dbReference>
<feature type="domain" description="GH10" evidence="11">
    <location>
        <begin position="41"/>
        <end position="381"/>
    </location>
</feature>
<dbReference type="InterPro" id="IPR031158">
    <property type="entry name" value="GH10_AS"/>
</dbReference>
<dbReference type="PANTHER" id="PTHR31490">
    <property type="entry name" value="GLYCOSYL HYDROLASE"/>
    <property type="match status" value="1"/>
</dbReference>
<evidence type="ECO:0000256" key="9">
    <source>
        <dbReference type="PROSITE-ProRule" id="PRU10061"/>
    </source>
</evidence>
<keyword evidence="4" id="KW-0732">Signal</keyword>
<dbReference type="PROSITE" id="PS51257">
    <property type="entry name" value="PROKAR_LIPOPROTEIN"/>
    <property type="match status" value="1"/>
</dbReference>
<keyword evidence="8 10" id="KW-0624">Polysaccharide degradation</keyword>
<dbReference type="Proteomes" id="UP000535589">
    <property type="component" value="Unassembled WGS sequence"/>
</dbReference>
<dbReference type="SMART" id="SM00633">
    <property type="entry name" value="Glyco_10"/>
    <property type="match status" value="1"/>
</dbReference>
<dbReference type="Gene3D" id="2.60.120.260">
    <property type="entry name" value="Galactose-binding domain-like"/>
    <property type="match status" value="1"/>
</dbReference>
<comment type="catalytic activity">
    <reaction evidence="1 10">
        <text>Endohydrolysis of (1-&gt;4)-beta-D-xylosidic linkages in xylans.</text>
        <dbReference type="EC" id="3.2.1.8"/>
    </reaction>
</comment>
<keyword evidence="3 12" id="KW-0858">Xylan degradation</keyword>
<dbReference type="InterPro" id="IPR017853">
    <property type="entry name" value="GH"/>
</dbReference>
<evidence type="ECO:0000256" key="1">
    <source>
        <dbReference type="ARBA" id="ARBA00000681"/>
    </source>
</evidence>
<evidence type="ECO:0000313" key="13">
    <source>
        <dbReference type="Proteomes" id="UP000535589"/>
    </source>
</evidence>
<evidence type="ECO:0000256" key="7">
    <source>
        <dbReference type="ARBA" id="ARBA00023295"/>
    </source>
</evidence>
<evidence type="ECO:0000256" key="8">
    <source>
        <dbReference type="ARBA" id="ARBA00023326"/>
    </source>
</evidence>
<dbReference type="PRINTS" id="PR00134">
    <property type="entry name" value="GLHYDRLASE10"/>
</dbReference>
<dbReference type="Gene3D" id="3.20.20.80">
    <property type="entry name" value="Glycosidases"/>
    <property type="match status" value="1"/>
</dbReference>
<dbReference type="GO" id="GO:0045493">
    <property type="term" value="P:xylan catabolic process"/>
    <property type="evidence" value="ECO:0007669"/>
    <property type="project" value="UniProtKB-KW"/>
</dbReference>
<feature type="active site" description="Nucleophile" evidence="9">
    <location>
        <position position="295"/>
    </location>
</feature>
<comment type="caution">
    <text evidence="12">The sequence shown here is derived from an EMBL/GenBank/DDBJ whole genome shotgun (WGS) entry which is preliminary data.</text>
</comment>
<accession>A0A7X8YG08</accession>
<dbReference type="RefSeq" id="WP_168835285.1">
    <property type="nucleotide sequence ID" value="NZ_JABAIK010000003.1"/>
</dbReference>
<organism evidence="12 13">
    <name type="scientific">Vibrio agarilyticus</name>
    <dbReference type="NCBI Taxonomy" id="2726741"/>
    <lineage>
        <taxon>Bacteria</taxon>
        <taxon>Pseudomonadati</taxon>
        <taxon>Pseudomonadota</taxon>
        <taxon>Gammaproteobacteria</taxon>
        <taxon>Vibrionales</taxon>
        <taxon>Vibrionaceae</taxon>
        <taxon>Vibrio</taxon>
    </lineage>
</organism>
<dbReference type="EC" id="3.2.1.8" evidence="10"/>
<evidence type="ECO:0000256" key="3">
    <source>
        <dbReference type="ARBA" id="ARBA00022651"/>
    </source>
</evidence>
<evidence type="ECO:0000256" key="4">
    <source>
        <dbReference type="ARBA" id="ARBA00022729"/>
    </source>
</evidence>
<dbReference type="PROSITE" id="PS00591">
    <property type="entry name" value="GH10_1"/>
    <property type="match status" value="1"/>
</dbReference>
<gene>
    <name evidence="12" type="ORF">HGP28_04680</name>
</gene>
<evidence type="ECO:0000256" key="10">
    <source>
        <dbReference type="RuleBase" id="RU361174"/>
    </source>
</evidence>
<dbReference type="Pfam" id="PF00331">
    <property type="entry name" value="Glyco_hydro_10"/>
    <property type="match status" value="1"/>
</dbReference>
<protein>
    <recommendedName>
        <fullName evidence="10">Beta-xylanase</fullName>
        <ecNumber evidence="10">3.2.1.8</ecNumber>
    </recommendedName>
</protein>
<keyword evidence="6 10" id="KW-0119">Carbohydrate metabolism</keyword>
<reference evidence="12 13" key="1">
    <citation type="submission" date="2020-04" db="EMBL/GenBank/DDBJ databases">
        <title>Vibrio sp. SM6, a novel species isolated from seawater.</title>
        <authorList>
            <person name="Wang X."/>
        </authorList>
    </citation>
    <scope>NUCLEOTIDE SEQUENCE [LARGE SCALE GENOMIC DNA]</scope>
    <source>
        <strain evidence="12 13">SM6</strain>
    </source>
</reference>
<dbReference type="PANTHER" id="PTHR31490:SF88">
    <property type="entry name" value="BETA-XYLANASE"/>
    <property type="match status" value="1"/>
</dbReference>
<keyword evidence="5 10" id="KW-0378">Hydrolase</keyword>
<dbReference type="InterPro" id="IPR001000">
    <property type="entry name" value="GH10_dom"/>
</dbReference>